<sequence length="109" mass="12453">MKKGFSKKEKQLRTEKDHDATLLKSTMALPGIWTVGAARLAETWRMTTIGHMVGQYRAHLQMSTSRAAAVESFAQMIASHAGLQLHRVRGTARYIDWLVETIRRREEED</sequence>
<dbReference type="Proteomes" id="UP001432322">
    <property type="component" value="Unassembled WGS sequence"/>
</dbReference>
<reference evidence="1" key="1">
    <citation type="submission" date="2023-10" db="EMBL/GenBank/DDBJ databases">
        <title>Genome assembly of Pristionchus species.</title>
        <authorList>
            <person name="Yoshida K."/>
            <person name="Sommer R.J."/>
        </authorList>
    </citation>
    <scope>NUCLEOTIDE SEQUENCE</scope>
    <source>
        <strain evidence="1">RS5133</strain>
    </source>
</reference>
<accession>A0AAV5W5K2</accession>
<evidence type="ECO:0000313" key="2">
    <source>
        <dbReference type="Proteomes" id="UP001432322"/>
    </source>
</evidence>
<protein>
    <submittedName>
        <fullName evidence="1">Uncharacterized protein</fullName>
    </submittedName>
</protein>
<evidence type="ECO:0000313" key="1">
    <source>
        <dbReference type="EMBL" id="GMT27020.1"/>
    </source>
</evidence>
<dbReference type="EMBL" id="BTSY01000005">
    <property type="protein sequence ID" value="GMT27020.1"/>
    <property type="molecule type" value="Genomic_DNA"/>
</dbReference>
<proteinExistence type="predicted"/>
<comment type="caution">
    <text evidence="1">The sequence shown here is derived from an EMBL/GenBank/DDBJ whole genome shotgun (WGS) entry which is preliminary data.</text>
</comment>
<gene>
    <name evidence="1" type="ORF">PFISCL1PPCAC_18317</name>
</gene>
<name>A0AAV5W5K2_9BILA</name>
<organism evidence="1 2">
    <name type="scientific">Pristionchus fissidentatus</name>
    <dbReference type="NCBI Taxonomy" id="1538716"/>
    <lineage>
        <taxon>Eukaryota</taxon>
        <taxon>Metazoa</taxon>
        <taxon>Ecdysozoa</taxon>
        <taxon>Nematoda</taxon>
        <taxon>Chromadorea</taxon>
        <taxon>Rhabditida</taxon>
        <taxon>Rhabditina</taxon>
        <taxon>Diplogasteromorpha</taxon>
        <taxon>Diplogasteroidea</taxon>
        <taxon>Neodiplogasteridae</taxon>
        <taxon>Pristionchus</taxon>
    </lineage>
</organism>
<keyword evidence="2" id="KW-1185">Reference proteome</keyword>
<dbReference type="AlphaFoldDB" id="A0AAV5W5K2"/>